<dbReference type="Proteomes" id="UP001642484">
    <property type="component" value="Unassembled WGS sequence"/>
</dbReference>
<evidence type="ECO:0000256" key="1">
    <source>
        <dbReference type="ARBA" id="ARBA00004141"/>
    </source>
</evidence>
<keyword evidence="4 5" id="KW-0472">Membrane</keyword>
<dbReference type="SUPFAM" id="SSF81324">
    <property type="entry name" value="Voltage-gated potassium channels"/>
    <property type="match status" value="1"/>
</dbReference>
<evidence type="ECO:0000256" key="3">
    <source>
        <dbReference type="ARBA" id="ARBA00022989"/>
    </source>
</evidence>
<organism evidence="7 8">
    <name type="scientific">Durusdinium trenchii</name>
    <dbReference type="NCBI Taxonomy" id="1381693"/>
    <lineage>
        <taxon>Eukaryota</taxon>
        <taxon>Sar</taxon>
        <taxon>Alveolata</taxon>
        <taxon>Dinophyceae</taxon>
        <taxon>Suessiales</taxon>
        <taxon>Symbiodiniaceae</taxon>
        <taxon>Durusdinium</taxon>
    </lineage>
</organism>
<evidence type="ECO:0000256" key="2">
    <source>
        <dbReference type="ARBA" id="ARBA00022692"/>
    </source>
</evidence>
<accession>A0ABP0HM79</accession>
<evidence type="ECO:0000256" key="5">
    <source>
        <dbReference type="SAM" id="Phobius"/>
    </source>
</evidence>
<dbReference type="EMBL" id="CAXAMN010000891">
    <property type="protein sequence ID" value="CAK8991315.1"/>
    <property type="molecule type" value="Genomic_DNA"/>
</dbReference>
<dbReference type="InterPro" id="IPR005821">
    <property type="entry name" value="Ion_trans_dom"/>
</dbReference>
<protein>
    <recommendedName>
        <fullName evidence="6">Ion transport domain-containing protein</fullName>
    </recommendedName>
</protein>
<keyword evidence="8" id="KW-1185">Reference proteome</keyword>
<dbReference type="InterPro" id="IPR043203">
    <property type="entry name" value="VGCC_Ca_Na"/>
</dbReference>
<feature type="domain" description="Ion transport" evidence="6">
    <location>
        <begin position="34"/>
        <end position="158"/>
    </location>
</feature>
<dbReference type="PANTHER" id="PTHR10037:SF62">
    <property type="entry name" value="SODIUM CHANNEL PROTEIN 60E"/>
    <property type="match status" value="1"/>
</dbReference>
<evidence type="ECO:0000313" key="8">
    <source>
        <dbReference type="Proteomes" id="UP001642484"/>
    </source>
</evidence>
<dbReference type="InterPro" id="IPR027359">
    <property type="entry name" value="Volt_channel_dom_sf"/>
</dbReference>
<gene>
    <name evidence="7" type="ORF">CCMP2556_LOCUS2409</name>
</gene>
<evidence type="ECO:0000313" key="7">
    <source>
        <dbReference type="EMBL" id="CAK8991315.1"/>
    </source>
</evidence>
<evidence type="ECO:0000259" key="6">
    <source>
        <dbReference type="Pfam" id="PF00520"/>
    </source>
</evidence>
<dbReference type="Gene3D" id="1.20.120.350">
    <property type="entry name" value="Voltage-gated potassium channels. Chain C"/>
    <property type="match status" value="1"/>
</dbReference>
<name>A0ABP0HM79_9DINO</name>
<comment type="subcellular location">
    <subcellularLocation>
        <location evidence="1">Membrane</location>
        <topology evidence="1">Multi-pass membrane protein</topology>
    </subcellularLocation>
</comment>
<dbReference type="PANTHER" id="PTHR10037">
    <property type="entry name" value="VOLTAGE-GATED CATION CHANNEL CALCIUM AND SODIUM"/>
    <property type="match status" value="1"/>
</dbReference>
<sequence length="218" mass="24494">MAHRRCQVFSPVVSYGISLLILLHVILLGPSDAACFVVEMALKLLALGCRNFWLGEDSSWNILDFIVVAISVFDVAIDILFQTLWPSLSTSQLRLLRFARFARALRSIRVAKLFRHVRALRTLALSIMSTMSSLCWTLALLVILFYTFGVMLTQLVVEHCRFLGQDRTGTGDPMANCPESLKKYWASVPESLLAWCFWDQPHPVLLSHPELGSRLAGA</sequence>
<proteinExistence type="predicted"/>
<keyword evidence="2 5" id="KW-0812">Transmembrane</keyword>
<feature type="transmembrane region" description="Helical" evidence="5">
    <location>
        <begin position="62"/>
        <end position="85"/>
    </location>
</feature>
<evidence type="ECO:0000256" key="4">
    <source>
        <dbReference type="ARBA" id="ARBA00023136"/>
    </source>
</evidence>
<dbReference type="Pfam" id="PF00520">
    <property type="entry name" value="Ion_trans"/>
    <property type="match status" value="1"/>
</dbReference>
<feature type="transmembrane region" description="Helical" evidence="5">
    <location>
        <begin position="122"/>
        <end position="148"/>
    </location>
</feature>
<reference evidence="7 8" key="1">
    <citation type="submission" date="2024-02" db="EMBL/GenBank/DDBJ databases">
        <authorList>
            <person name="Chen Y."/>
            <person name="Shah S."/>
            <person name="Dougan E. K."/>
            <person name="Thang M."/>
            <person name="Chan C."/>
        </authorList>
    </citation>
    <scope>NUCLEOTIDE SEQUENCE [LARGE SCALE GENOMIC DNA]</scope>
</reference>
<comment type="caution">
    <text evidence="7">The sequence shown here is derived from an EMBL/GenBank/DDBJ whole genome shotgun (WGS) entry which is preliminary data.</text>
</comment>
<keyword evidence="3 5" id="KW-1133">Transmembrane helix</keyword>